<dbReference type="EMBL" id="CP017037">
    <property type="protein sequence ID" value="AOH39105.1"/>
    <property type="molecule type" value="Genomic_DNA"/>
</dbReference>
<feature type="region of interest" description="Disordered" evidence="1">
    <location>
        <begin position="530"/>
        <end position="566"/>
    </location>
</feature>
<dbReference type="STRING" id="39950.BCB69_03460"/>
<accession>A0A1B3WDR2</accession>
<gene>
    <name evidence="4" type="ORF">BCB69_03460</name>
</gene>
<feature type="signal peptide" evidence="2">
    <location>
        <begin position="1"/>
        <end position="27"/>
    </location>
</feature>
<reference evidence="5" key="1">
    <citation type="submission" date="2016-08" db="EMBL/GenBank/DDBJ databases">
        <authorList>
            <person name="Holder M.E."/>
            <person name="Ajami N.J."/>
            <person name="Petrosino J.F."/>
        </authorList>
    </citation>
    <scope>NUCLEOTIDE SEQUENCE [LARGE SCALE GENOMIC DNA]</scope>
    <source>
        <strain evidence="5">F0677</strain>
    </source>
</reference>
<evidence type="ECO:0000256" key="2">
    <source>
        <dbReference type="SAM" id="SignalP"/>
    </source>
</evidence>
<feature type="chain" id="PRO_5008554604" evidence="2">
    <location>
        <begin position="28"/>
        <end position="627"/>
    </location>
</feature>
<feature type="domain" description="Peptidase S55" evidence="3">
    <location>
        <begin position="1"/>
        <end position="144"/>
    </location>
</feature>
<dbReference type="KEGG" id="dpn:BCB69_03460"/>
<dbReference type="Proteomes" id="UP000094757">
    <property type="component" value="Chromosome"/>
</dbReference>
<dbReference type="RefSeq" id="WP_069177010.1">
    <property type="nucleotide sequence ID" value="NZ_CP017037.1"/>
</dbReference>
<organism evidence="4 5">
    <name type="scientific">Dialister pneumosintes</name>
    <dbReference type="NCBI Taxonomy" id="39950"/>
    <lineage>
        <taxon>Bacteria</taxon>
        <taxon>Bacillati</taxon>
        <taxon>Bacillota</taxon>
        <taxon>Negativicutes</taxon>
        <taxon>Veillonellales</taxon>
        <taxon>Veillonellaceae</taxon>
        <taxon>Dialister</taxon>
    </lineage>
</organism>
<evidence type="ECO:0000313" key="5">
    <source>
        <dbReference type="Proteomes" id="UP000094757"/>
    </source>
</evidence>
<feature type="compositionally biased region" description="Basic and acidic residues" evidence="1">
    <location>
        <begin position="548"/>
        <end position="565"/>
    </location>
</feature>
<protein>
    <submittedName>
        <fullName evidence="4">SpoIVB peptidase S55</fullName>
    </submittedName>
</protein>
<proteinExistence type="predicted"/>
<evidence type="ECO:0000256" key="1">
    <source>
        <dbReference type="SAM" id="MobiDB-lite"/>
    </source>
</evidence>
<evidence type="ECO:0000313" key="4">
    <source>
        <dbReference type="EMBL" id="AOH39105.1"/>
    </source>
</evidence>
<dbReference type="AlphaFoldDB" id="A0A1B3WDR2"/>
<dbReference type="PROSITE" id="PS51494">
    <property type="entry name" value="SPOIVB"/>
    <property type="match status" value="1"/>
</dbReference>
<sequence>MKWDKKCKLTAMICCALSLGVLSTAFAEFMSVSEVKEGMHGIGKTVIHGTTIDTFDVDVLGVMKNRGANGGDLVLVKVSGPVIDSSNGIAHGMSGSPVYINNKLLGAVAYGFSQSGGRIGMVTPIEDMLKIWAIDDNKVQVDTLKPSKDLIPLNTPLMATGYSSSGLEYLTKKMKNFQMVPYAAASSSEDTTAMPLVPGSSVAATMVTGDLKLGAIGTVTYVDDDHILAFGHPFMSKGNTDYFMHNSYIFTVIPSTYSPFKLGSIGAEIGTINQDRGAGIGGISGRIPSFIPLHTTVFDEDLHSRKDLNVRMINNEKLLPTLTATSVYNAISNTIDREGEGTVSLTYSLYPKDIKKKTFKKSNMYWSTKDISSRSVDEIYNVLDILSENRFEKYDIRQIQVDMSVTKERKTAQILDATATPMIVSPGDTIYIKARLQAYRGDIFYKELTFRVPDDQPYGKMILEIRGGGVTPLPYLIEQQKYNLSDEILDRLRVYKDFDHLQKVLLNENQNNQIVVEILDPNVSMIAKDETSGSSTEIQGKKIITKPEYLHEREKKTQQNEDKNSSKSYVNTDYVIYGDGQFSFTVLPPDKREEALKQMVKKQKELIAEMYREQQSSDLINEEESSD</sequence>
<name>A0A1B3WDR2_9FIRM</name>
<dbReference type="Pfam" id="PF05580">
    <property type="entry name" value="Peptidase_S55"/>
    <property type="match status" value="1"/>
</dbReference>
<keyword evidence="2" id="KW-0732">Signal</keyword>
<evidence type="ECO:0000259" key="3">
    <source>
        <dbReference type="PROSITE" id="PS51494"/>
    </source>
</evidence>
<dbReference type="InterPro" id="IPR008763">
    <property type="entry name" value="Peptidase_S55"/>
</dbReference>